<dbReference type="Proteomes" id="UP000614350">
    <property type="component" value="Unassembled WGS sequence"/>
</dbReference>
<organism evidence="1 2">
    <name type="scientific">Vespula vulgaris</name>
    <name type="common">Yellow jacket</name>
    <name type="synonym">Wasp</name>
    <dbReference type="NCBI Taxonomy" id="7454"/>
    <lineage>
        <taxon>Eukaryota</taxon>
        <taxon>Metazoa</taxon>
        <taxon>Ecdysozoa</taxon>
        <taxon>Arthropoda</taxon>
        <taxon>Hexapoda</taxon>
        <taxon>Insecta</taxon>
        <taxon>Pterygota</taxon>
        <taxon>Neoptera</taxon>
        <taxon>Endopterygota</taxon>
        <taxon>Hymenoptera</taxon>
        <taxon>Apocrita</taxon>
        <taxon>Aculeata</taxon>
        <taxon>Vespoidea</taxon>
        <taxon>Vespidae</taxon>
        <taxon>Vespinae</taxon>
        <taxon>Vespula</taxon>
    </lineage>
</organism>
<comment type="caution">
    <text evidence="1">The sequence shown here is derived from an EMBL/GenBank/DDBJ whole genome shotgun (WGS) entry which is preliminary data.</text>
</comment>
<keyword evidence="2" id="KW-1185">Reference proteome</keyword>
<gene>
    <name evidence="1" type="ORF">HZH66_012922</name>
</gene>
<name>A0A834J8W0_VESVU</name>
<dbReference type="AlphaFoldDB" id="A0A834J8W0"/>
<protein>
    <submittedName>
        <fullName evidence="1">Uncharacterized protein</fullName>
    </submittedName>
</protein>
<reference evidence="1" key="1">
    <citation type="journal article" date="2020" name="G3 (Bethesda)">
        <title>High-Quality Assemblies for Three Invasive Social Wasps from the &lt;i&gt;Vespula&lt;/i&gt; Genus.</title>
        <authorList>
            <person name="Harrop T.W.R."/>
            <person name="Guhlin J."/>
            <person name="McLaughlin G.M."/>
            <person name="Permina E."/>
            <person name="Stockwell P."/>
            <person name="Gilligan J."/>
            <person name="Le Lec M.F."/>
            <person name="Gruber M.A.M."/>
            <person name="Quinn O."/>
            <person name="Lovegrove M."/>
            <person name="Duncan E.J."/>
            <person name="Remnant E.J."/>
            <person name="Van Eeckhoven J."/>
            <person name="Graham B."/>
            <person name="Knapp R.A."/>
            <person name="Langford K.W."/>
            <person name="Kronenberg Z."/>
            <person name="Press M.O."/>
            <person name="Eacker S.M."/>
            <person name="Wilson-Rankin E.E."/>
            <person name="Purcell J."/>
            <person name="Lester P.J."/>
            <person name="Dearden P.K."/>
        </authorList>
    </citation>
    <scope>NUCLEOTIDE SEQUENCE</scope>
    <source>
        <strain evidence="1">Marl-1</strain>
    </source>
</reference>
<dbReference type="EMBL" id="JACSEA010000017">
    <property type="protein sequence ID" value="KAF7383572.1"/>
    <property type="molecule type" value="Genomic_DNA"/>
</dbReference>
<evidence type="ECO:0000313" key="2">
    <source>
        <dbReference type="Proteomes" id="UP000614350"/>
    </source>
</evidence>
<sequence>MIVNNMEKVLVIGMVQTLFKKRYMENIRCWEELVASCSSEKESYGGPIEGYIGLSVSFSGKLCLLDTCHILIVPIVRIMTHFWHQSPENRSSFMTITNIKESIIACRTST</sequence>
<proteinExistence type="predicted"/>
<evidence type="ECO:0000313" key="1">
    <source>
        <dbReference type="EMBL" id="KAF7383572.1"/>
    </source>
</evidence>
<accession>A0A834J8W0</accession>